<evidence type="ECO:0008006" key="2">
    <source>
        <dbReference type="Google" id="ProtNLM"/>
    </source>
</evidence>
<proteinExistence type="predicted"/>
<name>A0A0F9ITW0_9ZZZZ</name>
<dbReference type="Gene3D" id="1.25.40.10">
    <property type="entry name" value="Tetratricopeptide repeat domain"/>
    <property type="match status" value="1"/>
</dbReference>
<reference evidence="1" key="1">
    <citation type="journal article" date="2015" name="Nature">
        <title>Complex archaea that bridge the gap between prokaryotes and eukaryotes.</title>
        <authorList>
            <person name="Spang A."/>
            <person name="Saw J.H."/>
            <person name="Jorgensen S.L."/>
            <person name="Zaremba-Niedzwiedzka K."/>
            <person name="Martijn J."/>
            <person name="Lind A.E."/>
            <person name="van Eijk R."/>
            <person name="Schleper C."/>
            <person name="Guy L."/>
            <person name="Ettema T.J."/>
        </authorList>
    </citation>
    <scope>NUCLEOTIDE SEQUENCE</scope>
</reference>
<dbReference type="AlphaFoldDB" id="A0A0F9ITW0"/>
<comment type="caution">
    <text evidence="1">The sequence shown here is derived from an EMBL/GenBank/DDBJ whole genome shotgun (WGS) entry which is preliminary data.</text>
</comment>
<gene>
    <name evidence="1" type="ORF">LCGC14_1903690</name>
</gene>
<sequence length="234" mass="26458">MRYVLVMIIGHFGCATVQTDILTPISQSIEKPVTTPIIPQKELGAGDYLKLGLMFYYKGQYQQAVDLFALSIDTGDLNNAGRALVYWHAAVCWNQMDNKDLAAEAYHSFVVTAQDIFSILEDNKHATIGGENFVTDFELEEKIVEASTYMHALWVLRNDYGKSLDNPIITKNMSEAKYFIKAIMGFCGKMCNLVKQVLTEDDRIVKPYVVRITVSNNSKNSTDTFFIVIKEEQK</sequence>
<accession>A0A0F9ITW0</accession>
<protein>
    <recommendedName>
        <fullName evidence="2">Tetratricopeptide repeat protein</fullName>
    </recommendedName>
</protein>
<evidence type="ECO:0000313" key="1">
    <source>
        <dbReference type="EMBL" id="KKL90537.1"/>
    </source>
</evidence>
<dbReference type="EMBL" id="LAZR01019983">
    <property type="protein sequence ID" value="KKL90537.1"/>
    <property type="molecule type" value="Genomic_DNA"/>
</dbReference>
<organism evidence="1">
    <name type="scientific">marine sediment metagenome</name>
    <dbReference type="NCBI Taxonomy" id="412755"/>
    <lineage>
        <taxon>unclassified sequences</taxon>
        <taxon>metagenomes</taxon>
        <taxon>ecological metagenomes</taxon>
    </lineage>
</organism>
<dbReference type="InterPro" id="IPR011990">
    <property type="entry name" value="TPR-like_helical_dom_sf"/>
</dbReference>
<dbReference type="SUPFAM" id="SSF48452">
    <property type="entry name" value="TPR-like"/>
    <property type="match status" value="1"/>
</dbReference>